<protein>
    <submittedName>
        <fullName evidence="1">Uncharacterized protein</fullName>
    </submittedName>
</protein>
<evidence type="ECO:0000313" key="1">
    <source>
        <dbReference type="EMBL" id="TCV94179.1"/>
    </source>
</evidence>
<accession>A0A4V6P445</accession>
<organism evidence="1 2">
    <name type="scientific">Luteibacter rhizovicinus</name>
    <dbReference type="NCBI Taxonomy" id="242606"/>
    <lineage>
        <taxon>Bacteria</taxon>
        <taxon>Pseudomonadati</taxon>
        <taxon>Pseudomonadota</taxon>
        <taxon>Gammaproteobacteria</taxon>
        <taxon>Lysobacterales</taxon>
        <taxon>Rhodanobacteraceae</taxon>
        <taxon>Luteibacter</taxon>
    </lineage>
</organism>
<sequence>MANSSSPLRWLSRAGALLQRACWSRNDQRNASRCHTSANRSYPHAYAATIHMPCGYRALPEFAFCGSAPARESQQGEEDGCSPPQARCPGCEWRTHHLRFVGFRAQARSYRERAGRGMTSATQVVATQVRIAVIHMLMQRLSTWPVDIAHCRSLLSVGARLRAKANRARKTDPHLRKPGVLAANGELIISAPLVFARRCAPTESVLVAE</sequence>
<proteinExistence type="predicted"/>
<gene>
    <name evidence="1" type="ORF">EC912_104377</name>
</gene>
<reference evidence="1 2" key="1">
    <citation type="submission" date="2019-03" db="EMBL/GenBank/DDBJ databases">
        <title>Above-ground endophytic microbial communities from plants in different locations in the United States.</title>
        <authorList>
            <person name="Frank C."/>
        </authorList>
    </citation>
    <scope>NUCLEOTIDE SEQUENCE [LARGE SCALE GENOMIC DNA]</scope>
    <source>
        <strain evidence="1 2">LP_13_YM</strain>
    </source>
</reference>
<evidence type="ECO:0000313" key="2">
    <source>
        <dbReference type="Proteomes" id="UP000295645"/>
    </source>
</evidence>
<keyword evidence="2" id="KW-1185">Reference proteome</keyword>
<dbReference type="Proteomes" id="UP000295645">
    <property type="component" value="Unassembled WGS sequence"/>
</dbReference>
<dbReference type="EMBL" id="SMCS01000004">
    <property type="protein sequence ID" value="TCV94179.1"/>
    <property type="molecule type" value="Genomic_DNA"/>
</dbReference>
<dbReference type="AlphaFoldDB" id="A0A4V6P445"/>
<comment type="caution">
    <text evidence="1">The sequence shown here is derived from an EMBL/GenBank/DDBJ whole genome shotgun (WGS) entry which is preliminary data.</text>
</comment>
<name>A0A4V6P445_9GAMM</name>